<dbReference type="PANTHER" id="PTHR43236:SF1">
    <property type="entry name" value="BLL7220 PROTEIN"/>
    <property type="match status" value="1"/>
</dbReference>
<comment type="similarity">
    <text evidence="1">Belongs to the short-chain fatty acyl-CoA assimilation regulator (ScfR) family.</text>
</comment>
<feature type="domain" description="HTH cro/C1-type" evidence="2">
    <location>
        <begin position="3"/>
        <end position="57"/>
    </location>
</feature>
<keyword evidence="4" id="KW-1185">Reference proteome</keyword>
<dbReference type="InterPro" id="IPR010982">
    <property type="entry name" value="Lambda_DNA-bd_dom_sf"/>
</dbReference>
<evidence type="ECO:0000256" key="1">
    <source>
        <dbReference type="ARBA" id="ARBA00007227"/>
    </source>
</evidence>
<dbReference type="EMBL" id="VDUY01000001">
    <property type="protein sequence ID" value="TXL68852.1"/>
    <property type="molecule type" value="Genomic_DNA"/>
</dbReference>
<organism evidence="3 4">
    <name type="scientific">Zeimonas arvi</name>
    <dbReference type="NCBI Taxonomy" id="2498847"/>
    <lineage>
        <taxon>Bacteria</taxon>
        <taxon>Pseudomonadati</taxon>
        <taxon>Pseudomonadota</taxon>
        <taxon>Betaproteobacteria</taxon>
        <taxon>Burkholderiales</taxon>
        <taxon>Burkholderiaceae</taxon>
        <taxon>Zeimonas</taxon>
    </lineage>
</organism>
<dbReference type="PANTHER" id="PTHR43236">
    <property type="entry name" value="ANTITOXIN HIGA1"/>
    <property type="match status" value="1"/>
</dbReference>
<dbReference type="GO" id="GO:0003677">
    <property type="term" value="F:DNA binding"/>
    <property type="evidence" value="ECO:0007669"/>
    <property type="project" value="InterPro"/>
</dbReference>
<dbReference type="AlphaFoldDB" id="A0A5C8P5B2"/>
<accession>A0A5C8P5B2</accession>
<gene>
    <name evidence="3" type="ORF">FHP08_04005</name>
</gene>
<protein>
    <submittedName>
        <fullName evidence="3">ImmA/IrrE family metallo-endopeptidase</fullName>
    </submittedName>
</protein>
<comment type="caution">
    <text evidence="3">The sequence shown here is derived from an EMBL/GenBank/DDBJ whole genome shotgun (WGS) entry which is preliminary data.</text>
</comment>
<proteinExistence type="inferred from homology"/>
<dbReference type="RefSeq" id="WP_147702987.1">
    <property type="nucleotide sequence ID" value="NZ_VDUY01000001.1"/>
</dbReference>
<dbReference type="Pfam" id="PF06114">
    <property type="entry name" value="Peptidase_M78"/>
    <property type="match status" value="1"/>
</dbReference>
<evidence type="ECO:0000313" key="3">
    <source>
        <dbReference type="EMBL" id="TXL68852.1"/>
    </source>
</evidence>
<dbReference type="Gene3D" id="1.10.10.2910">
    <property type="match status" value="1"/>
</dbReference>
<dbReference type="InterPro" id="IPR010359">
    <property type="entry name" value="IrrE_HExxH"/>
</dbReference>
<dbReference type="Proteomes" id="UP000321548">
    <property type="component" value="Unassembled WGS sequence"/>
</dbReference>
<dbReference type="InterPro" id="IPR052345">
    <property type="entry name" value="Rad_response_metalloprotease"/>
</dbReference>
<name>A0A5C8P5B2_9BURK</name>
<dbReference type="InterPro" id="IPR001387">
    <property type="entry name" value="Cro/C1-type_HTH"/>
</dbReference>
<dbReference type="OrthoDB" id="9794834at2"/>
<dbReference type="Gene3D" id="1.10.260.40">
    <property type="entry name" value="lambda repressor-like DNA-binding domains"/>
    <property type="match status" value="1"/>
</dbReference>
<sequence>MTNIAAHIASKNLTMEKAAKKAGMTPERFKQVAGGAKATLGEMRGIAKALQVPVSSLMEREREAAEPIKMLFRQTLEQREAVEVASYVDVLSAQVRDALSIAHGLRSDLAWLDLFRGMAPVPANAPGFADLFRKEFGGIDDFEPFPHLAQALAALGVLLLFSRDPTVEGVSAIVEGHAIVVIGPRTFKPRMLFTVAHELGHLVAHHDRRAQGYAHLDKEADWSRSPRRAEEKFADAFASAVLLPQHGVLSALKVVREQLGISQQPLGAAEIAWIAHLFHVSFEVAARRFESFGLLPASGARAFYQRLQDDFKNPEKFAADVGVPARQELIIETTPALLQSAAAKVRAGELSLGKAAELLNVPVSAIVLANSEISA</sequence>
<reference evidence="3 4" key="1">
    <citation type="submission" date="2019-06" db="EMBL/GenBank/DDBJ databases">
        <title>Quisquiliibacterium sp. nov., isolated from a maize field.</title>
        <authorList>
            <person name="Lin S.-Y."/>
            <person name="Tsai C.-F."/>
            <person name="Young C.-C."/>
        </authorList>
    </citation>
    <scope>NUCLEOTIDE SEQUENCE [LARGE SCALE GENOMIC DNA]</scope>
    <source>
        <strain evidence="3 4">CC-CFT501</strain>
    </source>
</reference>
<evidence type="ECO:0000313" key="4">
    <source>
        <dbReference type="Proteomes" id="UP000321548"/>
    </source>
</evidence>
<dbReference type="SMART" id="SM00530">
    <property type="entry name" value="HTH_XRE"/>
    <property type="match status" value="1"/>
</dbReference>
<evidence type="ECO:0000259" key="2">
    <source>
        <dbReference type="SMART" id="SM00530"/>
    </source>
</evidence>